<organism evidence="2 3">
    <name type="scientific">Euphydryas editha</name>
    <name type="common">Edith's checkerspot</name>
    <dbReference type="NCBI Taxonomy" id="104508"/>
    <lineage>
        <taxon>Eukaryota</taxon>
        <taxon>Metazoa</taxon>
        <taxon>Ecdysozoa</taxon>
        <taxon>Arthropoda</taxon>
        <taxon>Hexapoda</taxon>
        <taxon>Insecta</taxon>
        <taxon>Pterygota</taxon>
        <taxon>Neoptera</taxon>
        <taxon>Endopterygota</taxon>
        <taxon>Lepidoptera</taxon>
        <taxon>Glossata</taxon>
        <taxon>Ditrysia</taxon>
        <taxon>Papilionoidea</taxon>
        <taxon>Nymphalidae</taxon>
        <taxon>Nymphalinae</taxon>
        <taxon>Euphydryas</taxon>
    </lineage>
</organism>
<dbReference type="EMBL" id="CAKOGL010000008">
    <property type="protein sequence ID" value="CAH2089596.1"/>
    <property type="molecule type" value="Genomic_DNA"/>
</dbReference>
<evidence type="ECO:0000256" key="1">
    <source>
        <dbReference type="SAM" id="SignalP"/>
    </source>
</evidence>
<dbReference type="Proteomes" id="UP001153954">
    <property type="component" value="Unassembled WGS sequence"/>
</dbReference>
<keyword evidence="1" id="KW-0732">Signal</keyword>
<evidence type="ECO:0000313" key="3">
    <source>
        <dbReference type="Proteomes" id="UP001153954"/>
    </source>
</evidence>
<proteinExistence type="predicted"/>
<keyword evidence="3" id="KW-1185">Reference proteome</keyword>
<feature type="signal peptide" evidence="1">
    <location>
        <begin position="1"/>
        <end position="17"/>
    </location>
</feature>
<gene>
    <name evidence="2" type="ORF">EEDITHA_LOCUS5635</name>
</gene>
<sequence length="110" mass="13527">MFSVYLLLICSFVFVSSRPYEDRVEIKDREKEDSWRPIYGSYDYRIKSMKNKDKYDDKMLIDSGRPYYPGFNTFPLYFWEGFYNRPAYVYPELNYFIRKEVKDKSILKIE</sequence>
<dbReference type="AlphaFoldDB" id="A0AAU9TQZ6"/>
<reference evidence="2" key="1">
    <citation type="submission" date="2022-03" db="EMBL/GenBank/DDBJ databases">
        <authorList>
            <person name="Tunstrom K."/>
        </authorList>
    </citation>
    <scope>NUCLEOTIDE SEQUENCE</scope>
</reference>
<accession>A0AAU9TQZ6</accession>
<comment type="caution">
    <text evidence="2">The sequence shown here is derived from an EMBL/GenBank/DDBJ whole genome shotgun (WGS) entry which is preliminary data.</text>
</comment>
<protein>
    <submittedName>
        <fullName evidence="2">Uncharacterized protein</fullName>
    </submittedName>
</protein>
<feature type="chain" id="PRO_5043751148" evidence="1">
    <location>
        <begin position="18"/>
        <end position="110"/>
    </location>
</feature>
<name>A0AAU9TQZ6_EUPED</name>
<evidence type="ECO:0000313" key="2">
    <source>
        <dbReference type="EMBL" id="CAH2089596.1"/>
    </source>
</evidence>